<protein>
    <submittedName>
        <fullName evidence="5">DNA-binding transcriptional regulator YhcF (GntR family)</fullName>
    </submittedName>
</protein>
<dbReference type="PANTHER" id="PTHR38445">
    <property type="entry name" value="HTH-TYPE TRANSCRIPTIONAL REPRESSOR YTRA"/>
    <property type="match status" value="1"/>
</dbReference>
<organism evidence="5 6">
    <name type="scientific">Micrococcus cohnii</name>
    <dbReference type="NCBI Taxonomy" id="993416"/>
    <lineage>
        <taxon>Bacteria</taxon>
        <taxon>Bacillati</taxon>
        <taxon>Actinomycetota</taxon>
        <taxon>Actinomycetes</taxon>
        <taxon>Micrococcales</taxon>
        <taxon>Micrococcaceae</taxon>
        <taxon>Micrococcus</taxon>
    </lineage>
</organism>
<sequence>MLRVDPGSPTPPFEQVRAQLAEQVRSGELDPGTRLPAVRRLAGDLGISPGTVARAYRELEQAGLVTTSRRGGTVVADDARAGVAGPAADLARESVARLRGMGLDDASILQAVRRALAEG</sequence>
<keyword evidence="2 5" id="KW-0238">DNA-binding</keyword>
<dbReference type="Pfam" id="PF00392">
    <property type="entry name" value="GntR"/>
    <property type="match status" value="1"/>
</dbReference>
<dbReference type="EMBL" id="JACHNA010000001">
    <property type="protein sequence ID" value="MBB4736386.1"/>
    <property type="molecule type" value="Genomic_DNA"/>
</dbReference>
<dbReference type="GO" id="GO:0003677">
    <property type="term" value="F:DNA binding"/>
    <property type="evidence" value="ECO:0007669"/>
    <property type="project" value="UniProtKB-KW"/>
</dbReference>
<dbReference type="PANTHER" id="PTHR38445:SF9">
    <property type="entry name" value="HTH-TYPE TRANSCRIPTIONAL REPRESSOR YTRA"/>
    <property type="match status" value="1"/>
</dbReference>
<keyword evidence="6" id="KW-1185">Reference proteome</keyword>
<gene>
    <name evidence="5" type="ORF">HDA30_001894</name>
</gene>
<dbReference type="GO" id="GO:0003700">
    <property type="term" value="F:DNA-binding transcription factor activity"/>
    <property type="evidence" value="ECO:0007669"/>
    <property type="project" value="InterPro"/>
</dbReference>
<comment type="caution">
    <text evidence="5">The sequence shown here is derived from an EMBL/GenBank/DDBJ whole genome shotgun (WGS) entry which is preliminary data.</text>
</comment>
<dbReference type="PROSITE" id="PS50949">
    <property type="entry name" value="HTH_GNTR"/>
    <property type="match status" value="1"/>
</dbReference>
<reference evidence="5 6" key="1">
    <citation type="submission" date="2020-08" db="EMBL/GenBank/DDBJ databases">
        <title>Sequencing the genomes of 1000 actinobacteria strains.</title>
        <authorList>
            <person name="Klenk H.-P."/>
        </authorList>
    </citation>
    <scope>NUCLEOTIDE SEQUENCE [LARGE SCALE GENOMIC DNA]</scope>
    <source>
        <strain evidence="5 6">DSM 23974</strain>
    </source>
</reference>
<dbReference type="AlphaFoldDB" id="A0A7W7GQC3"/>
<keyword evidence="1" id="KW-0805">Transcription regulation</keyword>
<dbReference type="SMART" id="SM00345">
    <property type="entry name" value="HTH_GNTR"/>
    <property type="match status" value="1"/>
</dbReference>
<dbReference type="InterPro" id="IPR036390">
    <property type="entry name" value="WH_DNA-bd_sf"/>
</dbReference>
<evidence type="ECO:0000256" key="2">
    <source>
        <dbReference type="ARBA" id="ARBA00023125"/>
    </source>
</evidence>
<keyword evidence="3" id="KW-0804">Transcription</keyword>
<evidence type="ECO:0000256" key="3">
    <source>
        <dbReference type="ARBA" id="ARBA00023163"/>
    </source>
</evidence>
<evidence type="ECO:0000259" key="4">
    <source>
        <dbReference type="PROSITE" id="PS50949"/>
    </source>
</evidence>
<evidence type="ECO:0000313" key="6">
    <source>
        <dbReference type="Proteomes" id="UP000540191"/>
    </source>
</evidence>
<dbReference type="SUPFAM" id="SSF46785">
    <property type="entry name" value="Winged helix' DNA-binding domain"/>
    <property type="match status" value="1"/>
</dbReference>
<evidence type="ECO:0000313" key="5">
    <source>
        <dbReference type="EMBL" id="MBB4736386.1"/>
    </source>
</evidence>
<dbReference type="Proteomes" id="UP000540191">
    <property type="component" value="Unassembled WGS sequence"/>
</dbReference>
<feature type="domain" description="HTH gntR-type" evidence="4">
    <location>
        <begin position="10"/>
        <end position="78"/>
    </location>
</feature>
<dbReference type="RefSeq" id="WP_184241997.1">
    <property type="nucleotide sequence ID" value="NZ_JACHNA010000001.1"/>
</dbReference>
<evidence type="ECO:0000256" key="1">
    <source>
        <dbReference type="ARBA" id="ARBA00023015"/>
    </source>
</evidence>
<accession>A0A7W7GQC3</accession>
<dbReference type="InterPro" id="IPR000524">
    <property type="entry name" value="Tscrpt_reg_HTH_GntR"/>
</dbReference>
<name>A0A7W7GQC3_9MICC</name>
<dbReference type="InterPro" id="IPR036388">
    <property type="entry name" value="WH-like_DNA-bd_sf"/>
</dbReference>
<proteinExistence type="predicted"/>
<dbReference type="Gene3D" id="1.10.10.10">
    <property type="entry name" value="Winged helix-like DNA-binding domain superfamily/Winged helix DNA-binding domain"/>
    <property type="match status" value="1"/>
</dbReference>
<dbReference type="CDD" id="cd07377">
    <property type="entry name" value="WHTH_GntR"/>
    <property type="match status" value="1"/>
</dbReference>